<dbReference type="GO" id="GO:0045436">
    <property type="term" value="F:lycopene beta cyclase activity"/>
    <property type="evidence" value="ECO:0007669"/>
    <property type="project" value="UniProtKB-ARBA"/>
</dbReference>
<dbReference type="GO" id="GO:0016020">
    <property type="term" value="C:membrane"/>
    <property type="evidence" value="ECO:0007669"/>
    <property type="project" value="UniProtKB-SubCell"/>
</dbReference>
<evidence type="ECO:0000313" key="11">
    <source>
        <dbReference type="Proteomes" id="UP000293289"/>
    </source>
</evidence>
<evidence type="ECO:0000256" key="2">
    <source>
        <dbReference type="ARBA" id="ARBA00004829"/>
    </source>
</evidence>
<dbReference type="GO" id="GO:0016872">
    <property type="term" value="F:intramolecular lyase activity"/>
    <property type="evidence" value="ECO:0007669"/>
    <property type="project" value="InterPro"/>
</dbReference>
<evidence type="ECO:0000259" key="9">
    <source>
        <dbReference type="Pfam" id="PF18916"/>
    </source>
</evidence>
<evidence type="ECO:0000256" key="8">
    <source>
        <dbReference type="SAM" id="Phobius"/>
    </source>
</evidence>
<evidence type="ECO:0000256" key="3">
    <source>
        <dbReference type="ARBA" id="ARBA00022692"/>
    </source>
</evidence>
<keyword evidence="5 8" id="KW-1133">Transmembrane helix</keyword>
<comment type="pathway">
    <text evidence="2">Carotenoid biosynthesis.</text>
</comment>
<dbReference type="GO" id="GO:0016117">
    <property type="term" value="P:carotenoid biosynthetic process"/>
    <property type="evidence" value="ECO:0007669"/>
    <property type="project" value="UniProtKB-KW"/>
</dbReference>
<accession>A0A4V2EZI2</accession>
<keyword evidence="3 8" id="KW-0812">Transmembrane</keyword>
<sequence length="110" mass="11603">MTYALICLPFLAVAAVLAVLAARTLPPRQRRRRWIATGLAAALLLVLTGVFDSVMIAAGLFDYAEGTRLGPTVGLAPIEDFAYPIAAVLLVPAVWTLARGRGGRRANGAD</sequence>
<feature type="domain" description="Lycopene cyclase" evidence="9">
    <location>
        <begin position="13"/>
        <end position="94"/>
    </location>
</feature>
<keyword evidence="4" id="KW-0125">Carotenoid biosynthesis</keyword>
<keyword evidence="7" id="KW-0413">Isomerase</keyword>
<dbReference type="InterPro" id="IPR017825">
    <property type="entry name" value="Lycopene_cyclase_dom"/>
</dbReference>
<evidence type="ECO:0000256" key="1">
    <source>
        <dbReference type="ARBA" id="ARBA00004141"/>
    </source>
</evidence>
<name>A0A4V2EZI2_9MICO</name>
<comment type="caution">
    <text evidence="10">The sequence shown here is derived from an EMBL/GenBank/DDBJ whole genome shotgun (WGS) entry which is preliminary data.</text>
</comment>
<organism evidence="10 11">
    <name type="scientific">Agromyces ramosus</name>
    <dbReference type="NCBI Taxonomy" id="33879"/>
    <lineage>
        <taxon>Bacteria</taxon>
        <taxon>Bacillati</taxon>
        <taxon>Actinomycetota</taxon>
        <taxon>Actinomycetes</taxon>
        <taxon>Micrococcales</taxon>
        <taxon>Microbacteriaceae</taxon>
        <taxon>Agromyces</taxon>
    </lineage>
</organism>
<reference evidence="10 11" key="1">
    <citation type="submission" date="2019-02" db="EMBL/GenBank/DDBJ databases">
        <title>Genomic Encyclopedia of Type Strains, Phase IV (KMG-IV): sequencing the most valuable type-strain genomes for metagenomic binning, comparative biology and taxonomic classification.</title>
        <authorList>
            <person name="Goeker M."/>
        </authorList>
    </citation>
    <scope>NUCLEOTIDE SEQUENCE [LARGE SCALE GENOMIC DNA]</scope>
    <source>
        <strain evidence="10 11">DSM 43045</strain>
    </source>
</reference>
<dbReference type="Pfam" id="PF18916">
    <property type="entry name" value="Lycopene_cyc"/>
    <property type="match status" value="1"/>
</dbReference>
<keyword evidence="6 8" id="KW-0472">Membrane</keyword>
<dbReference type="EMBL" id="SGWY01000002">
    <property type="protein sequence ID" value="RZS66580.1"/>
    <property type="molecule type" value="Genomic_DNA"/>
</dbReference>
<feature type="transmembrane region" description="Helical" evidence="8">
    <location>
        <begin position="81"/>
        <end position="98"/>
    </location>
</feature>
<evidence type="ECO:0000256" key="6">
    <source>
        <dbReference type="ARBA" id="ARBA00023136"/>
    </source>
</evidence>
<feature type="transmembrane region" description="Helical" evidence="8">
    <location>
        <begin position="6"/>
        <end position="22"/>
    </location>
</feature>
<evidence type="ECO:0000256" key="4">
    <source>
        <dbReference type="ARBA" id="ARBA00022746"/>
    </source>
</evidence>
<keyword evidence="11" id="KW-1185">Reference proteome</keyword>
<evidence type="ECO:0000256" key="5">
    <source>
        <dbReference type="ARBA" id="ARBA00022989"/>
    </source>
</evidence>
<dbReference type="RefSeq" id="WP_130353150.1">
    <property type="nucleotide sequence ID" value="NZ_SGWY01000002.1"/>
</dbReference>
<protein>
    <submittedName>
        <fullName evidence="10">Lycopene cyclase domain-containing protein</fullName>
    </submittedName>
</protein>
<dbReference type="NCBIfam" id="TIGR03462">
    <property type="entry name" value="CarR_dom_SF"/>
    <property type="match status" value="1"/>
</dbReference>
<evidence type="ECO:0000256" key="7">
    <source>
        <dbReference type="ARBA" id="ARBA00023235"/>
    </source>
</evidence>
<feature type="transmembrane region" description="Helical" evidence="8">
    <location>
        <begin position="34"/>
        <end position="61"/>
    </location>
</feature>
<gene>
    <name evidence="10" type="ORF">EV187_2316</name>
</gene>
<dbReference type="Proteomes" id="UP000293289">
    <property type="component" value="Unassembled WGS sequence"/>
</dbReference>
<comment type="subcellular location">
    <subcellularLocation>
        <location evidence="1">Membrane</location>
        <topology evidence="1">Multi-pass membrane protein</topology>
    </subcellularLocation>
</comment>
<dbReference type="AlphaFoldDB" id="A0A4V2EZI2"/>
<evidence type="ECO:0000313" key="10">
    <source>
        <dbReference type="EMBL" id="RZS66580.1"/>
    </source>
</evidence>
<dbReference type="OrthoDB" id="4411839at2"/>
<proteinExistence type="predicted"/>